<evidence type="ECO:0000256" key="1">
    <source>
        <dbReference type="ARBA" id="ARBA00004651"/>
    </source>
</evidence>
<feature type="transmembrane region" description="Helical" evidence="9">
    <location>
        <begin position="338"/>
        <end position="359"/>
    </location>
</feature>
<dbReference type="PIRSF" id="PIRSF006060">
    <property type="entry name" value="AA_transporter"/>
    <property type="match status" value="1"/>
</dbReference>
<dbReference type="Pfam" id="PF13520">
    <property type="entry name" value="AA_permease_2"/>
    <property type="match status" value="1"/>
</dbReference>
<evidence type="ECO:0000256" key="8">
    <source>
        <dbReference type="ARBA" id="ARBA00045636"/>
    </source>
</evidence>
<evidence type="ECO:0000313" key="11">
    <source>
        <dbReference type="Proteomes" id="UP000518300"/>
    </source>
</evidence>
<dbReference type="AlphaFoldDB" id="A0A848L8V5"/>
<feature type="transmembrane region" description="Helical" evidence="9">
    <location>
        <begin position="84"/>
        <end position="105"/>
    </location>
</feature>
<evidence type="ECO:0000256" key="7">
    <source>
        <dbReference type="ARBA" id="ARBA00023136"/>
    </source>
</evidence>
<dbReference type="Gene3D" id="1.20.1740.10">
    <property type="entry name" value="Amino acid/polyamine transporter I"/>
    <property type="match status" value="1"/>
</dbReference>
<feature type="transmembrane region" description="Helical" evidence="9">
    <location>
        <begin position="314"/>
        <end position="332"/>
    </location>
</feature>
<keyword evidence="7 9" id="KW-0472">Membrane</keyword>
<evidence type="ECO:0000256" key="2">
    <source>
        <dbReference type="ARBA" id="ARBA00008220"/>
    </source>
</evidence>
<feature type="transmembrane region" description="Helical" evidence="9">
    <location>
        <begin position="42"/>
        <end position="63"/>
    </location>
</feature>
<comment type="function">
    <text evidence="8">Major component of the acid-resistance (AR) system allowing enteric pathogens to survive the acidic environment in the stomach. Exchanges extracellular arginine for its intracellular decarboxylation product agmatine (Agm) thereby expelling intracellular protons. Probably undergoes several conformational states in order to translocate the substrate across the membrane; keeps the substrate accessible to only 1 side of the membrane at a time by opening and closing 3 membrane-internal gates.</text>
</comment>
<accession>A0A848L8V5</accession>
<feature type="transmembrane region" description="Helical" evidence="9">
    <location>
        <begin position="125"/>
        <end position="145"/>
    </location>
</feature>
<dbReference type="EMBL" id="JABBJJ010000023">
    <property type="protein sequence ID" value="NMO14682.1"/>
    <property type="molecule type" value="Genomic_DNA"/>
</dbReference>
<keyword evidence="4" id="KW-1003">Cell membrane</keyword>
<protein>
    <recommendedName>
        <fullName evidence="3">Arginine/agmatine antiporter</fullName>
    </recommendedName>
</protein>
<dbReference type="RefSeq" id="WP_169344008.1">
    <property type="nucleotide sequence ID" value="NZ_JABBJJ010000023.1"/>
</dbReference>
<feature type="transmembrane region" description="Helical" evidence="9">
    <location>
        <begin position="187"/>
        <end position="208"/>
    </location>
</feature>
<comment type="subcellular location">
    <subcellularLocation>
        <location evidence="1">Cell membrane</location>
        <topology evidence="1">Multi-pass membrane protein</topology>
    </subcellularLocation>
</comment>
<evidence type="ECO:0000256" key="6">
    <source>
        <dbReference type="ARBA" id="ARBA00022989"/>
    </source>
</evidence>
<feature type="transmembrane region" description="Helical" evidence="9">
    <location>
        <begin position="220"/>
        <end position="244"/>
    </location>
</feature>
<dbReference type="InterPro" id="IPR050367">
    <property type="entry name" value="APC_superfamily"/>
</dbReference>
<reference evidence="10 11" key="1">
    <citation type="submission" date="2020-04" db="EMBL/GenBank/DDBJ databases">
        <title>Draft genome of Pyxidicoccus fallax type strain.</title>
        <authorList>
            <person name="Whitworth D.E."/>
        </authorList>
    </citation>
    <scope>NUCLEOTIDE SEQUENCE [LARGE SCALE GENOMIC DNA]</scope>
    <source>
        <strain evidence="10 11">DSM 14698</strain>
    </source>
</reference>
<evidence type="ECO:0000256" key="9">
    <source>
        <dbReference type="SAM" id="Phobius"/>
    </source>
</evidence>
<evidence type="ECO:0000313" key="10">
    <source>
        <dbReference type="EMBL" id="NMO14682.1"/>
    </source>
</evidence>
<sequence>MSQARPVGPFQLLALGVNGIVGVGIFFAPAEVAAHAPGFGAILAFALTGLALVPVAFAFAVLGRRFDADGGPVLFARAAFGERASFLVGWVAYVSAFLSTSAVIAGLSQALTSSLELDGALGHRALASMLVTVLAGVVASGIRVSARAWTGLTVLKLLPLAALLLAFLLLPGPAPMAAVAIAPDTGWLRAGLTVMFAYQGFEIVPVIAGQVRSSERSVPLATVGSLLAAVLLYVGLVWACVAALPELAASPTPLVTSAGVWGGATLAWWVAMGTSLSALGICLGMMVTTPRYLSALASGEHTLLGLDGMSSSGVPMRALAVTWALVLLFLNLGDASELFALSSIAVLMQYGVTAAALVALSRRRERGLGPLHAVLAVPTLALGLVLVAFGATGREVATTALTAVAGLVLLRLARPRVRAGASSGAGA</sequence>
<comment type="caution">
    <text evidence="10">The sequence shown here is derived from an EMBL/GenBank/DDBJ whole genome shotgun (WGS) entry which is preliminary data.</text>
</comment>
<evidence type="ECO:0000256" key="4">
    <source>
        <dbReference type="ARBA" id="ARBA00022475"/>
    </source>
</evidence>
<dbReference type="PANTHER" id="PTHR42770:SF18">
    <property type="entry name" value="ARGININE_AGMATINE ANTIPORTER"/>
    <property type="match status" value="1"/>
</dbReference>
<dbReference type="GO" id="GO:0005886">
    <property type="term" value="C:plasma membrane"/>
    <property type="evidence" value="ECO:0007669"/>
    <property type="project" value="UniProtKB-SubCell"/>
</dbReference>
<comment type="similarity">
    <text evidence="2">Belongs to the amino acid-polyamine-organocation (APC) superfamily. Basic amino acid/polyamine antiporter (APA) (TC 2.A.3.2) family.</text>
</comment>
<feature type="transmembrane region" description="Helical" evidence="9">
    <location>
        <begin position="157"/>
        <end position="181"/>
    </location>
</feature>
<evidence type="ECO:0000256" key="5">
    <source>
        <dbReference type="ARBA" id="ARBA00022692"/>
    </source>
</evidence>
<dbReference type="Proteomes" id="UP000518300">
    <property type="component" value="Unassembled WGS sequence"/>
</dbReference>
<keyword evidence="5 9" id="KW-0812">Transmembrane</keyword>
<dbReference type="GO" id="GO:0022857">
    <property type="term" value="F:transmembrane transporter activity"/>
    <property type="evidence" value="ECO:0007669"/>
    <property type="project" value="InterPro"/>
</dbReference>
<dbReference type="PANTHER" id="PTHR42770">
    <property type="entry name" value="AMINO ACID TRANSPORTER-RELATED"/>
    <property type="match status" value="1"/>
</dbReference>
<feature type="transmembrane region" description="Helical" evidence="9">
    <location>
        <begin position="12"/>
        <end position="30"/>
    </location>
</feature>
<evidence type="ECO:0000256" key="3">
    <source>
        <dbReference type="ARBA" id="ARBA00021069"/>
    </source>
</evidence>
<name>A0A848L8V5_9BACT</name>
<gene>
    <name evidence="10" type="ORF">HG543_07395</name>
</gene>
<keyword evidence="6 9" id="KW-1133">Transmembrane helix</keyword>
<proteinExistence type="inferred from homology"/>
<organism evidence="10 11">
    <name type="scientific">Pyxidicoccus fallax</name>
    <dbReference type="NCBI Taxonomy" id="394095"/>
    <lineage>
        <taxon>Bacteria</taxon>
        <taxon>Pseudomonadati</taxon>
        <taxon>Myxococcota</taxon>
        <taxon>Myxococcia</taxon>
        <taxon>Myxococcales</taxon>
        <taxon>Cystobacterineae</taxon>
        <taxon>Myxococcaceae</taxon>
        <taxon>Pyxidicoccus</taxon>
    </lineage>
</organism>
<feature type="transmembrane region" description="Helical" evidence="9">
    <location>
        <begin position="266"/>
        <end position="293"/>
    </location>
</feature>
<dbReference type="InterPro" id="IPR002293">
    <property type="entry name" value="AA/rel_permease1"/>
</dbReference>
<feature type="transmembrane region" description="Helical" evidence="9">
    <location>
        <begin position="371"/>
        <end position="390"/>
    </location>
</feature>
<keyword evidence="11" id="KW-1185">Reference proteome</keyword>